<keyword evidence="2" id="KW-1185">Reference proteome</keyword>
<reference evidence="1 2" key="1">
    <citation type="journal article" date="2019" name="Sci. Rep.">
        <title>A high-quality genome of Eragrostis curvula grass provides insights into Poaceae evolution and supports new strategies to enhance forage quality.</title>
        <authorList>
            <person name="Carballo J."/>
            <person name="Santos B.A.C.M."/>
            <person name="Zappacosta D."/>
            <person name="Garbus I."/>
            <person name="Selva J.P."/>
            <person name="Gallo C.A."/>
            <person name="Diaz A."/>
            <person name="Albertini E."/>
            <person name="Caccamo M."/>
            <person name="Echenique V."/>
        </authorList>
    </citation>
    <scope>NUCLEOTIDE SEQUENCE [LARGE SCALE GENOMIC DNA]</scope>
    <source>
        <strain evidence="2">cv. Victoria</strain>
        <tissue evidence="1">Leaf</tissue>
    </source>
</reference>
<evidence type="ECO:0000313" key="1">
    <source>
        <dbReference type="EMBL" id="TVU31129.1"/>
    </source>
</evidence>
<dbReference type="Gramene" id="TVU31129">
    <property type="protein sequence ID" value="TVU31129"/>
    <property type="gene ID" value="EJB05_22800"/>
</dbReference>
<gene>
    <name evidence="1" type="ORF">EJB05_22800</name>
</gene>
<sequence length="283" mass="29752">MVSRAAATPSHGWRRREGRWVLKGRCPGDGGGTTRRGSAQARCRRAKGEGGVQEAPCALEGAAASSVVGQPGPGAVQPYVVRFGCASSGTSPVCGAPAEDIPLPPPSDPFMVHATTEDEVGDQHAEPSTRRMCRAPTEEAAPLLPSSAASDPWRLDPGPFTMMSSWSGNAWRRRLAARSQCHGGISRCHKWTEAPMQQRRQGPRSAAGKLCCLTTHQINAHGLNQGKVWKKRDRTTIAVLGRARTPLATVYSLGNSLGPAGCVPPYHGVPAGLFIGTAGGHAS</sequence>
<dbReference type="AlphaFoldDB" id="A0A5J9V4U1"/>
<accession>A0A5J9V4U1</accession>
<comment type="caution">
    <text evidence="1">The sequence shown here is derived from an EMBL/GenBank/DDBJ whole genome shotgun (WGS) entry which is preliminary data.</text>
</comment>
<protein>
    <submittedName>
        <fullName evidence="1">Uncharacterized protein</fullName>
    </submittedName>
</protein>
<organism evidence="1 2">
    <name type="scientific">Eragrostis curvula</name>
    <name type="common">weeping love grass</name>
    <dbReference type="NCBI Taxonomy" id="38414"/>
    <lineage>
        <taxon>Eukaryota</taxon>
        <taxon>Viridiplantae</taxon>
        <taxon>Streptophyta</taxon>
        <taxon>Embryophyta</taxon>
        <taxon>Tracheophyta</taxon>
        <taxon>Spermatophyta</taxon>
        <taxon>Magnoliopsida</taxon>
        <taxon>Liliopsida</taxon>
        <taxon>Poales</taxon>
        <taxon>Poaceae</taxon>
        <taxon>PACMAD clade</taxon>
        <taxon>Chloridoideae</taxon>
        <taxon>Eragrostideae</taxon>
        <taxon>Eragrostidinae</taxon>
        <taxon>Eragrostis</taxon>
    </lineage>
</organism>
<name>A0A5J9V4U1_9POAL</name>
<evidence type="ECO:0000313" key="2">
    <source>
        <dbReference type="Proteomes" id="UP000324897"/>
    </source>
</evidence>
<feature type="non-terminal residue" evidence="1">
    <location>
        <position position="1"/>
    </location>
</feature>
<dbReference type="EMBL" id="RWGY01000011">
    <property type="protein sequence ID" value="TVU31129.1"/>
    <property type="molecule type" value="Genomic_DNA"/>
</dbReference>
<proteinExistence type="predicted"/>
<dbReference type="Proteomes" id="UP000324897">
    <property type="component" value="Chromosome 1"/>
</dbReference>